<evidence type="ECO:0000313" key="4">
    <source>
        <dbReference type="Proteomes" id="UP000002748"/>
    </source>
</evidence>
<feature type="signal peptide" evidence="2">
    <location>
        <begin position="1"/>
        <end position="17"/>
    </location>
</feature>
<dbReference type="KEGG" id="tasa:A1Q1_03299"/>
<comment type="caution">
    <text evidence="3">The sequence shown here is derived from an EMBL/GenBank/DDBJ whole genome shotgun (WGS) entry which is preliminary data.</text>
</comment>
<keyword evidence="2" id="KW-0732">Signal</keyword>
<dbReference type="HOGENOM" id="CLU_1723623_0_0_1"/>
<sequence>MRTSLMALLVGLAGVHAELIGAYIQWNRGGDIRFLSPDGEPKEGTPVTLRHLAVGRRSSRVDAPARGRNRPLSLGDGRDRRRRRTDHSRQVSLSSMGVLIVERWMRLNGPVYCLDVSGPNRTVVLNYCVGKYNDKAKYQDFIWQCPDDVPDW</sequence>
<dbReference type="Proteomes" id="UP000002748">
    <property type="component" value="Unassembled WGS sequence"/>
</dbReference>
<gene>
    <name evidence="3" type="ORF">A1Q1_03299</name>
</gene>
<protein>
    <recommendedName>
        <fullName evidence="5">Secreted protein</fullName>
    </recommendedName>
</protein>
<dbReference type="GeneID" id="25986812"/>
<dbReference type="AlphaFoldDB" id="J5QKJ3"/>
<evidence type="ECO:0008006" key="5">
    <source>
        <dbReference type="Google" id="ProtNLM"/>
    </source>
</evidence>
<dbReference type="RefSeq" id="XP_014179054.1">
    <property type="nucleotide sequence ID" value="XM_014323579.1"/>
</dbReference>
<organism evidence="3 4">
    <name type="scientific">Trichosporon asahii var. asahii (strain ATCC 90039 / CBS 2479 / JCM 2466 / KCTC 7840 / NBRC 103889/ NCYC 2677 / UAMH 7654)</name>
    <name type="common">Yeast</name>
    <dbReference type="NCBI Taxonomy" id="1186058"/>
    <lineage>
        <taxon>Eukaryota</taxon>
        <taxon>Fungi</taxon>
        <taxon>Dikarya</taxon>
        <taxon>Basidiomycota</taxon>
        <taxon>Agaricomycotina</taxon>
        <taxon>Tremellomycetes</taxon>
        <taxon>Trichosporonales</taxon>
        <taxon>Trichosporonaceae</taxon>
        <taxon>Trichosporon</taxon>
    </lineage>
</organism>
<dbReference type="VEuPathDB" id="FungiDB:A1Q1_03299"/>
<evidence type="ECO:0000256" key="2">
    <source>
        <dbReference type="SAM" id="SignalP"/>
    </source>
</evidence>
<feature type="region of interest" description="Disordered" evidence="1">
    <location>
        <begin position="57"/>
        <end position="88"/>
    </location>
</feature>
<feature type="chain" id="PRO_5003784519" description="Secreted protein" evidence="2">
    <location>
        <begin position="18"/>
        <end position="152"/>
    </location>
</feature>
<evidence type="ECO:0000256" key="1">
    <source>
        <dbReference type="SAM" id="MobiDB-lite"/>
    </source>
</evidence>
<evidence type="ECO:0000313" key="3">
    <source>
        <dbReference type="EMBL" id="EJT47838.1"/>
    </source>
</evidence>
<dbReference type="EMBL" id="ALBS01000227">
    <property type="protein sequence ID" value="EJT47838.1"/>
    <property type="molecule type" value="Genomic_DNA"/>
</dbReference>
<name>J5QKJ3_TRIAS</name>
<proteinExistence type="predicted"/>
<accession>J5QKJ3</accession>
<reference evidence="3 4" key="1">
    <citation type="journal article" date="2012" name="Eukaryot. Cell">
        <title>Draft genome sequence of CBS 2479, the standard type strain of Trichosporon asahii.</title>
        <authorList>
            <person name="Yang R.Y."/>
            <person name="Li H.T."/>
            <person name="Zhu H."/>
            <person name="Zhou G.P."/>
            <person name="Wang M."/>
            <person name="Wang L."/>
        </authorList>
    </citation>
    <scope>NUCLEOTIDE SEQUENCE [LARGE SCALE GENOMIC DNA]</scope>
    <source>
        <strain evidence="4">ATCC 90039 / CBS 2479 / JCM 2466 / KCTC 7840 / NCYC 2677 / UAMH 7654</strain>
    </source>
</reference>